<dbReference type="SUPFAM" id="SSF48065">
    <property type="entry name" value="DBL homology domain (DH-domain)"/>
    <property type="match status" value="1"/>
</dbReference>
<dbReference type="PANTHER" id="PTHR12673">
    <property type="entry name" value="FACIOGENITAL DYSPLASIA PROTEIN"/>
    <property type="match status" value="1"/>
</dbReference>
<dbReference type="InterPro" id="IPR035899">
    <property type="entry name" value="DBL_dom_sf"/>
</dbReference>
<evidence type="ECO:0000313" key="2">
    <source>
        <dbReference type="EMBL" id="CAI8013554.1"/>
    </source>
</evidence>
<dbReference type="AlphaFoldDB" id="A0AA35WAM5"/>
<name>A0AA35WAM5_GEOBA</name>
<accession>A0AA35WAM5</accession>
<evidence type="ECO:0000259" key="1">
    <source>
        <dbReference type="PROSITE" id="PS50010"/>
    </source>
</evidence>
<organism evidence="2 3">
    <name type="scientific">Geodia barretti</name>
    <name type="common">Barrett's horny sponge</name>
    <dbReference type="NCBI Taxonomy" id="519541"/>
    <lineage>
        <taxon>Eukaryota</taxon>
        <taxon>Metazoa</taxon>
        <taxon>Porifera</taxon>
        <taxon>Demospongiae</taxon>
        <taxon>Heteroscleromorpha</taxon>
        <taxon>Tetractinellida</taxon>
        <taxon>Astrophorina</taxon>
        <taxon>Geodiidae</taxon>
        <taxon>Geodia</taxon>
    </lineage>
</organism>
<dbReference type="Gene3D" id="1.20.900.10">
    <property type="entry name" value="Dbl homology (DH) domain"/>
    <property type="match status" value="1"/>
</dbReference>
<sequence length="107" mass="12729">MGHSAYADRRTLQAVHPSFWDLYEEYGVNYPRAIRLLKEKCRDDGFNRFLAMKRGAARHTLESLMLLPVQRIYEYHRLLVQLFTITSKDHPDYDDLRHTVARVQHVV</sequence>
<protein>
    <submittedName>
        <fullName evidence="2">Pleckstrin homology domain-containing family G member 1</fullName>
    </submittedName>
</protein>
<dbReference type="PANTHER" id="PTHR12673:SF159">
    <property type="entry name" value="LD03170P"/>
    <property type="match status" value="1"/>
</dbReference>
<dbReference type="InterPro" id="IPR051092">
    <property type="entry name" value="FYVE_RhoGEF_PH"/>
</dbReference>
<keyword evidence="3" id="KW-1185">Reference proteome</keyword>
<dbReference type="GO" id="GO:0005737">
    <property type="term" value="C:cytoplasm"/>
    <property type="evidence" value="ECO:0007669"/>
    <property type="project" value="TreeGrafter"/>
</dbReference>
<dbReference type="Pfam" id="PF00621">
    <property type="entry name" value="RhoGEF"/>
    <property type="match status" value="1"/>
</dbReference>
<dbReference type="InterPro" id="IPR000219">
    <property type="entry name" value="DH_dom"/>
</dbReference>
<dbReference type="GO" id="GO:0005085">
    <property type="term" value="F:guanyl-nucleotide exchange factor activity"/>
    <property type="evidence" value="ECO:0007669"/>
    <property type="project" value="InterPro"/>
</dbReference>
<dbReference type="Proteomes" id="UP001174909">
    <property type="component" value="Unassembled WGS sequence"/>
</dbReference>
<gene>
    <name evidence="2" type="ORF">GBAR_LOCUS8577</name>
</gene>
<reference evidence="2" key="1">
    <citation type="submission" date="2023-03" db="EMBL/GenBank/DDBJ databases">
        <authorList>
            <person name="Steffen K."/>
            <person name="Cardenas P."/>
        </authorList>
    </citation>
    <scope>NUCLEOTIDE SEQUENCE</scope>
</reference>
<comment type="caution">
    <text evidence="2">The sequence shown here is derived from an EMBL/GenBank/DDBJ whole genome shotgun (WGS) entry which is preliminary data.</text>
</comment>
<dbReference type="PROSITE" id="PS50010">
    <property type="entry name" value="DH_2"/>
    <property type="match status" value="1"/>
</dbReference>
<dbReference type="EMBL" id="CASHTH010001274">
    <property type="protein sequence ID" value="CAI8013554.1"/>
    <property type="molecule type" value="Genomic_DNA"/>
</dbReference>
<proteinExistence type="predicted"/>
<feature type="non-terminal residue" evidence="2">
    <location>
        <position position="107"/>
    </location>
</feature>
<feature type="domain" description="DH" evidence="1">
    <location>
        <begin position="1"/>
        <end position="107"/>
    </location>
</feature>
<evidence type="ECO:0000313" key="3">
    <source>
        <dbReference type="Proteomes" id="UP001174909"/>
    </source>
</evidence>